<dbReference type="EMBL" id="KN839852">
    <property type="protein sequence ID" value="KIJ63183.1"/>
    <property type="molecule type" value="Genomic_DNA"/>
</dbReference>
<keyword evidence="2" id="KW-0378">Hydrolase</keyword>
<protein>
    <recommendedName>
        <fullName evidence="1">1-alkyl-2-acetylglycerophosphocholine esterase</fullName>
        <ecNumber evidence="1">3.1.1.47</ecNumber>
    </recommendedName>
</protein>
<keyword evidence="4" id="KW-0443">Lipid metabolism</keyword>
<accession>A0A0C9W7K4</accession>
<evidence type="ECO:0000256" key="2">
    <source>
        <dbReference type="ARBA" id="ARBA00022801"/>
    </source>
</evidence>
<dbReference type="Gene3D" id="3.40.50.1820">
    <property type="entry name" value="alpha/beta hydrolase"/>
    <property type="match status" value="1"/>
</dbReference>
<proteinExistence type="predicted"/>
<keyword evidence="3" id="KW-0442">Lipid degradation</keyword>
<reference evidence="5 6" key="1">
    <citation type="submission" date="2014-04" db="EMBL/GenBank/DDBJ databases">
        <title>Evolutionary Origins and Diversification of the Mycorrhizal Mutualists.</title>
        <authorList>
            <consortium name="DOE Joint Genome Institute"/>
            <consortium name="Mycorrhizal Genomics Consortium"/>
            <person name="Kohler A."/>
            <person name="Kuo A."/>
            <person name="Nagy L.G."/>
            <person name="Floudas D."/>
            <person name="Copeland A."/>
            <person name="Barry K.W."/>
            <person name="Cichocki N."/>
            <person name="Veneault-Fourrey C."/>
            <person name="LaButti K."/>
            <person name="Lindquist E.A."/>
            <person name="Lipzen A."/>
            <person name="Lundell T."/>
            <person name="Morin E."/>
            <person name="Murat C."/>
            <person name="Riley R."/>
            <person name="Ohm R."/>
            <person name="Sun H."/>
            <person name="Tunlid A."/>
            <person name="Henrissat B."/>
            <person name="Grigoriev I.V."/>
            <person name="Hibbett D.S."/>
            <person name="Martin F."/>
        </authorList>
    </citation>
    <scope>NUCLEOTIDE SEQUENCE [LARGE SCALE GENOMIC DNA]</scope>
    <source>
        <strain evidence="5 6">MD-312</strain>
    </source>
</reference>
<dbReference type="InterPro" id="IPR029058">
    <property type="entry name" value="AB_hydrolase_fold"/>
</dbReference>
<evidence type="ECO:0000313" key="5">
    <source>
        <dbReference type="EMBL" id="KIJ63183.1"/>
    </source>
</evidence>
<dbReference type="OrthoDB" id="2363873at2759"/>
<dbReference type="EC" id="3.1.1.47" evidence="1"/>
<gene>
    <name evidence="5" type="ORF">HYDPIDRAFT_168739</name>
</gene>
<sequence length="444" mass="49147">MFHETLAHCETPLVGALPKRSPFGALFSRTLPAYAGQYPVGVRDVEVPIPRQSFGNFKHNSMPDGEAGITIDTVMFTLFYPTELTLRSRGQMVWFPRLRQTVDGLLKMSNKPYNWFYNTVAYGGVAAMIRGTTFPGIKDAPLKPPPESNKQWRLILFSHGAGSSRLMNSAVCGELASRGYVVAVIEHRDGTGPSSRITNEAGETKDLYWLNWSDLEWASFDLEEQPKDDATLRHVQLEVRLAELEGIIEALRRLARGEPLVLTGQTGLSRDWSGWDRMDVTNPIIGGHSFGGSLAMAAAADGRFKFSHVVVFDPATQRLEPWNKCISAPLLAINSEEFATGVEFTKLLAMAPSAATHELYVIPGSTHPAFSDIFLILPNYVNKLFGLAADPGRVIDLTIDTTRRFLENEEDNTDRIVRHVSGSLTKGEVGDINSLVRCHREDSV</sequence>
<evidence type="ECO:0000256" key="3">
    <source>
        <dbReference type="ARBA" id="ARBA00022963"/>
    </source>
</evidence>
<dbReference type="SUPFAM" id="SSF53474">
    <property type="entry name" value="alpha/beta-Hydrolases"/>
    <property type="match status" value="1"/>
</dbReference>
<name>A0A0C9W7K4_9AGAM</name>
<dbReference type="PANTHER" id="PTHR10272:SF0">
    <property type="entry name" value="PLATELET-ACTIVATING FACTOR ACETYLHYDROLASE"/>
    <property type="match status" value="1"/>
</dbReference>
<dbReference type="Proteomes" id="UP000053820">
    <property type="component" value="Unassembled WGS sequence"/>
</dbReference>
<dbReference type="PANTHER" id="PTHR10272">
    <property type="entry name" value="PLATELET-ACTIVATING FACTOR ACETYLHYDROLASE"/>
    <property type="match status" value="1"/>
</dbReference>
<dbReference type="AlphaFoldDB" id="A0A0C9W7K4"/>
<keyword evidence="6" id="KW-1185">Reference proteome</keyword>
<dbReference type="GO" id="GO:0003847">
    <property type="term" value="F:1-alkyl-2-acetylglycerophosphocholine esterase activity"/>
    <property type="evidence" value="ECO:0007669"/>
    <property type="project" value="UniProtKB-EC"/>
</dbReference>
<dbReference type="GO" id="GO:0016042">
    <property type="term" value="P:lipid catabolic process"/>
    <property type="evidence" value="ECO:0007669"/>
    <property type="project" value="UniProtKB-KW"/>
</dbReference>
<dbReference type="Pfam" id="PF03403">
    <property type="entry name" value="PAF-AH_p_II"/>
    <property type="match status" value="1"/>
</dbReference>
<evidence type="ECO:0000256" key="1">
    <source>
        <dbReference type="ARBA" id="ARBA00013201"/>
    </source>
</evidence>
<organism evidence="5 6">
    <name type="scientific">Hydnomerulius pinastri MD-312</name>
    <dbReference type="NCBI Taxonomy" id="994086"/>
    <lineage>
        <taxon>Eukaryota</taxon>
        <taxon>Fungi</taxon>
        <taxon>Dikarya</taxon>
        <taxon>Basidiomycota</taxon>
        <taxon>Agaricomycotina</taxon>
        <taxon>Agaricomycetes</taxon>
        <taxon>Agaricomycetidae</taxon>
        <taxon>Boletales</taxon>
        <taxon>Boletales incertae sedis</taxon>
        <taxon>Leucogyrophana</taxon>
    </lineage>
</organism>
<evidence type="ECO:0000256" key="4">
    <source>
        <dbReference type="ARBA" id="ARBA00023098"/>
    </source>
</evidence>
<dbReference type="HOGENOM" id="CLU_022501_4_1_1"/>
<evidence type="ECO:0000313" key="6">
    <source>
        <dbReference type="Proteomes" id="UP000053820"/>
    </source>
</evidence>